<sequence length="347" mass="39909">MTYYRTPSTPFATSHVQEYDYQDYKPQPTWIRRSPEENHLYDQVKGHKVSQTLPPTLETKTLEFLPHKDEPSMMWSGYKLKPRNPRYETTSQATYGRYLPTIHEMPDVYHPLTQTFSTSMLSSHRSQARSVTYRDIIKWASICTLIFGFTLLIFNVFSYAFYPEFKHIWTSGMVMGILLMTTGILGVLTTMDTFAFGKSQHPLAVSFLALGSTTTFYSAGIVVGSAIFFPEVLDDRIDHLQVLKSTMMIAYIFGFMFAMAETLMSLRCVYAQFFNDLSNSNLIEISPLVSCPSRPCLNLEDEEEMKPMTRKVRKGPPDVRMYLSRLDEESEEEENDEPKPLLVDTLA</sequence>
<keyword evidence="3" id="KW-0963">Cytoplasm</keyword>
<dbReference type="EMBL" id="BDGG01000009">
    <property type="protein sequence ID" value="GAV03077.1"/>
    <property type="molecule type" value="Genomic_DNA"/>
</dbReference>
<keyword evidence="4" id="KW-0206">Cytoskeleton</keyword>
<evidence type="ECO:0000256" key="3">
    <source>
        <dbReference type="ARBA" id="ARBA00022490"/>
    </source>
</evidence>
<evidence type="ECO:0000313" key="9">
    <source>
        <dbReference type="Proteomes" id="UP000186922"/>
    </source>
</evidence>
<feature type="transmembrane region" description="Helical" evidence="7">
    <location>
        <begin position="203"/>
        <end position="229"/>
    </location>
</feature>
<keyword evidence="7" id="KW-0472">Membrane</keyword>
<evidence type="ECO:0000256" key="6">
    <source>
        <dbReference type="SAM" id="MobiDB-lite"/>
    </source>
</evidence>
<name>A0A1D1VNA5_RAMVA</name>
<accession>A0A1D1VNA5</accession>
<dbReference type="AlphaFoldDB" id="A0A1D1VNA5"/>
<dbReference type="Proteomes" id="UP000186922">
    <property type="component" value="Unassembled WGS sequence"/>
</dbReference>
<protein>
    <submittedName>
        <fullName evidence="8">Uncharacterized protein</fullName>
    </submittedName>
</protein>
<keyword evidence="5" id="KW-0966">Cell projection</keyword>
<keyword evidence="7" id="KW-0812">Transmembrane</keyword>
<keyword evidence="7" id="KW-1133">Transmembrane helix</keyword>
<evidence type="ECO:0000256" key="5">
    <source>
        <dbReference type="ARBA" id="ARBA00023273"/>
    </source>
</evidence>
<comment type="subcellular location">
    <subcellularLocation>
        <location evidence="1">Cell projection</location>
        <location evidence="1">Cilium</location>
    </subcellularLocation>
    <subcellularLocation>
        <location evidence="2">Cytoplasm</location>
        <location evidence="2">Cytoskeleton</location>
    </subcellularLocation>
</comment>
<dbReference type="Pfam" id="PF14892">
    <property type="entry name" value="PIRC1_2"/>
    <property type="match status" value="1"/>
</dbReference>
<dbReference type="OrthoDB" id="546383at2759"/>
<evidence type="ECO:0000256" key="4">
    <source>
        <dbReference type="ARBA" id="ARBA00023212"/>
    </source>
</evidence>
<evidence type="ECO:0000256" key="7">
    <source>
        <dbReference type="SAM" id="Phobius"/>
    </source>
</evidence>
<evidence type="ECO:0000256" key="2">
    <source>
        <dbReference type="ARBA" id="ARBA00004245"/>
    </source>
</evidence>
<dbReference type="GO" id="GO:0035082">
    <property type="term" value="P:axoneme assembly"/>
    <property type="evidence" value="ECO:0007669"/>
    <property type="project" value="InterPro"/>
</dbReference>
<evidence type="ECO:0000256" key="1">
    <source>
        <dbReference type="ARBA" id="ARBA00004138"/>
    </source>
</evidence>
<keyword evidence="9" id="KW-1185">Reference proteome</keyword>
<reference evidence="8 9" key="1">
    <citation type="journal article" date="2016" name="Nat. Commun.">
        <title>Extremotolerant tardigrade genome and improved radiotolerance of human cultured cells by tardigrade-unique protein.</title>
        <authorList>
            <person name="Hashimoto T."/>
            <person name="Horikawa D.D."/>
            <person name="Saito Y."/>
            <person name="Kuwahara H."/>
            <person name="Kozuka-Hata H."/>
            <person name="Shin-I T."/>
            <person name="Minakuchi Y."/>
            <person name="Ohishi K."/>
            <person name="Motoyama A."/>
            <person name="Aizu T."/>
            <person name="Enomoto A."/>
            <person name="Kondo K."/>
            <person name="Tanaka S."/>
            <person name="Hara Y."/>
            <person name="Koshikawa S."/>
            <person name="Sagara H."/>
            <person name="Miura T."/>
            <person name="Yokobori S."/>
            <person name="Miyagawa K."/>
            <person name="Suzuki Y."/>
            <person name="Kubo T."/>
            <person name="Oyama M."/>
            <person name="Kohara Y."/>
            <person name="Fujiyama A."/>
            <person name="Arakawa K."/>
            <person name="Katayama T."/>
            <person name="Toyoda A."/>
            <person name="Kunieda T."/>
        </authorList>
    </citation>
    <scope>NUCLEOTIDE SEQUENCE [LARGE SCALE GENOMIC DNA]</scope>
    <source>
        <strain evidence="8 9">YOKOZUNA-1</strain>
    </source>
</reference>
<evidence type="ECO:0000313" key="8">
    <source>
        <dbReference type="EMBL" id="GAV03077.1"/>
    </source>
</evidence>
<feature type="transmembrane region" description="Helical" evidence="7">
    <location>
        <begin position="139"/>
        <end position="162"/>
    </location>
</feature>
<dbReference type="InterPro" id="IPR026507">
    <property type="entry name" value="PIRC1/2"/>
</dbReference>
<gene>
    <name evidence="8" type="primary">RvY_13559-1</name>
    <name evidence="8" type="synonym">RvY_13559.1</name>
    <name evidence="8" type="ORF">RvY_13559</name>
</gene>
<feature type="transmembrane region" description="Helical" evidence="7">
    <location>
        <begin position="249"/>
        <end position="270"/>
    </location>
</feature>
<feature type="transmembrane region" description="Helical" evidence="7">
    <location>
        <begin position="168"/>
        <end position="191"/>
    </location>
</feature>
<proteinExistence type="predicted"/>
<comment type="caution">
    <text evidence="8">The sequence shown here is derived from an EMBL/GenBank/DDBJ whole genome shotgun (WGS) entry which is preliminary data.</text>
</comment>
<feature type="region of interest" description="Disordered" evidence="6">
    <location>
        <begin position="323"/>
        <end position="347"/>
    </location>
</feature>
<organism evidence="8 9">
    <name type="scientific">Ramazzottius varieornatus</name>
    <name type="common">Water bear</name>
    <name type="synonym">Tardigrade</name>
    <dbReference type="NCBI Taxonomy" id="947166"/>
    <lineage>
        <taxon>Eukaryota</taxon>
        <taxon>Metazoa</taxon>
        <taxon>Ecdysozoa</taxon>
        <taxon>Tardigrada</taxon>
        <taxon>Eutardigrada</taxon>
        <taxon>Parachela</taxon>
        <taxon>Hypsibioidea</taxon>
        <taxon>Ramazzottiidae</taxon>
        <taxon>Ramazzottius</taxon>
    </lineage>
</organism>
<dbReference type="GO" id="GO:0005879">
    <property type="term" value="C:axonemal microtubule"/>
    <property type="evidence" value="ECO:0007669"/>
    <property type="project" value="InterPro"/>
</dbReference>